<dbReference type="FunFam" id="3.30.2290.10:FF:000003">
    <property type="entry name" value="Zinc-dependent protease, TldD/PmbA family"/>
    <property type="match status" value="1"/>
</dbReference>
<dbReference type="AlphaFoldDB" id="A0A402A561"/>
<accession>A0A402A561</accession>
<keyword evidence="2" id="KW-0645">Protease</keyword>
<evidence type="ECO:0000259" key="6">
    <source>
        <dbReference type="Pfam" id="PF19289"/>
    </source>
</evidence>
<proteinExistence type="inferred from homology"/>
<dbReference type="EMBL" id="BIFR01000001">
    <property type="protein sequence ID" value="GCE14287.1"/>
    <property type="molecule type" value="Genomic_DNA"/>
</dbReference>
<dbReference type="InterPro" id="IPR045570">
    <property type="entry name" value="Metalloprtase-TldD/E_cen_dom"/>
</dbReference>
<dbReference type="GO" id="GO:0008237">
    <property type="term" value="F:metallopeptidase activity"/>
    <property type="evidence" value="ECO:0007669"/>
    <property type="project" value="UniProtKB-KW"/>
</dbReference>
<evidence type="ECO:0000256" key="3">
    <source>
        <dbReference type="ARBA" id="ARBA00022801"/>
    </source>
</evidence>
<evidence type="ECO:0000313" key="9">
    <source>
        <dbReference type="Proteomes" id="UP000287352"/>
    </source>
</evidence>
<dbReference type="GO" id="GO:0006508">
    <property type="term" value="P:proteolysis"/>
    <property type="evidence" value="ECO:0007669"/>
    <property type="project" value="UniProtKB-KW"/>
</dbReference>
<evidence type="ECO:0000259" key="7">
    <source>
        <dbReference type="Pfam" id="PF19290"/>
    </source>
</evidence>
<dbReference type="PANTHER" id="PTHR30624:SF10">
    <property type="entry name" value="CONSERVED PROTEIN"/>
    <property type="match status" value="1"/>
</dbReference>
<evidence type="ECO:0000259" key="5">
    <source>
        <dbReference type="Pfam" id="PF01523"/>
    </source>
</evidence>
<dbReference type="Pfam" id="PF01523">
    <property type="entry name" value="PmbA_TldD_1st"/>
    <property type="match status" value="1"/>
</dbReference>
<dbReference type="Pfam" id="PF19290">
    <property type="entry name" value="PmbA_TldD_2nd"/>
    <property type="match status" value="1"/>
</dbReference>
<evidence type="ECO:0000256" key="4">
    <source>
        <dbReference type="ARBA" id="ARBA00023049"/>
    </source>
</evidence>
<feature type="domain" description="Metalloprotease TldD/E N-terminal" evidence="5">
    <location>
        <begin position="20"/>
        <end position="84"/>
    </location>
</feature>
<dbReference type="Proteomes" id="UP000287352">
    <property type="component" value="Unassembled WGS sequence"/>
</dbReference>
<organism evidence="8 9">
    <name type="scientific">Tengunoibacter tsumagoiensis</name>
    <dbReference type="NCBI Taxonomy" id="2014871"/>
    <lineage>
        <taxon>Bacteria</taxon>
        <taxon>Bacillati</taxon>
        <taxon>Chloroflexota</taxon>
        <taxon>Ktedonobacteria</taxon>
        <taxon>Ktedonobacterales</taxon>
        <taxon>Dictyobacteraceae</taxon>
        <taxon>Tengunoibacter</taxon>
    </lineage>
</organism>
<feature type="domain" description="Metalloprotease TldD/E central" evidence="7">
    <location>
        <begin position="114"/>
        <end position="228"/>
    </location>
</feature>
<dbReference type="Pfam" id="PF19289">
    <property type="entry name" value="PmbA_TldD_3rd"/>
    <property type="match status" value="1"/>
</dbReference>
<dbReference type="InterPro" id="IPR045569">
    <property type="entry name" value="Metalloprtase-TldD/E_C"/>
</dbReference>
<protein>
    <submittedName>
        <fullName evidence="8">Peptidase C69</fullName>
    </submittedName>
</protein>
<name>A0A402A561_9CHLR</name>
<keyword evidence="4" id="KW-0482">Metalloprotease</keyword>
<dbReference type="SUPFAM" id="SSF111283">
    <property type="entry name" value="Putative modulator of DNA gyrase, PmbA/TldD"/>
    <property type="match status" value="1"/>
</dbReference>
<dbReference type="GO" id="GO:0005829">
    <property type="term" value="C:cytosol"/>
    <property type="evidence" value="ECO:0007669"/>
    <property type="project" value="TreeGrafter"/>
</dbReference>
<gene>
    <name evidence="8" type="ORF">KTT_41460</name>
</gene>
<evidence type="ECO:0000256" key="1">
    <source>
        <dbReference type="ARBA" id="ARBA00005836"/>
    </source>
</evidence>
<dbReference type="InterPro" id="IPR035068">
    <property type="entry name" value="TldD/PmbA_N"/>
</dbReference>
<keyword evidence="9" id="KW-1185">Reference proteome</keyword>
<sequence length="485" mass="52445">MRDLAMRALNAAQQHGVSYVDVRVMERTTEGIEVRNGRVEGVSSTISSGFNVRVLLNGAWGFASSARLELAEAERVAQLAVQIARASALVAGEGVRLSPLTAQKGSYSTPLQRDPFQVPLNQKVQLLLDADAAMRSVKGITLTNANMEYSREHKLFISSEGSEIEQVLYDTGAAISASAVDTESSEIQTRSYPNSFGRQAGTSGYEFIEAMDLVKHGARIAEEAVSLLTAPQCPSGLMTIILDGPQTALQVHESCGHPIELDRVLGYEAGFVGKSFLTTDKLNGQYRYGSDVVNLTADATIPGGLGTFGWDDEGVPAQRTPIVSRGIFSGYLMSRDTAPLIGLSSNGCVRADGWNRLPMIRMTNVSLEPGAWKLADLIADTEDGLYLSINKSWSIDDRRLNFQFGVEMAYEIKHGQLGQIYKNATYTGITPQFWGSCDAVCGGSDWTVWGTPNCGKGEPMQVMRTGHGAAPARFRNVQVGVGRWS</sequence>
<reference evidence="9" key="1">
    <citation type="submission" date="2018-12" db="EMBL/GenBank/DDBJ databases">
        <title>Tengunoibacter tsumagoiensis gen. nov., sp. nov., Dictyobacter kobayashii sp. nov., D. alpinus sp. nov., and D. joshuensis sp. nov. and description of Dictyobacteraceae fam. nov. within the order Ktedonobacterales isolated from Tengu-no-mugimeshi.</title>
        <authorList>
            <person name="Wang C.M."/>
            <person name="Zheng Y."/>
            <person name="Sakai Y."/>
            <person name="Toyoda A."/>
            <person name="Minakuchi Y."/>
            <person name="Abe K."/>
            <person name="Yokota A."/>
            <person name="Yabe S."/>
        </authorList>
    </citation>
    <scope>NUCLEOTIDE SEQUENCE [LARGE SCALE GENOMIC DNA]</scope>
    <source>
        <strain evidence="9">Uno3</strain>
    </source>
</reference>
<keyword evidence="3" id="KW-0378">Hydrolase</keyword>
<feature type="domain" description="Metalloprotease TldD/E C-terminal" evidence="6">
    <location>
        <begin position="236"/>
        <end position="479"/>
    </location>
</feature>
<comment type="caution">
    <text evidence="8">The sequence shown here is derived from an EMBL/GenBank/DDBJ whole genome shotgun (WGS) entry which is preliminary data.</text>
</comment>
<dbReference type="Gene3D" id="3.30.2290.10">
    <property type="entry name" value="PmbA/TldD superfamily"/>
    <property type="match status" value="1"/>
</dbReference>
<evidence type="ECO:0000313" key="8">
    <source>
        <dbReference type="EMBL" id="GCE14287.1"/>
    </source>
</evidence>
<comment type="similarity">
    <text evidence="1">Belongs to the peptidase U62 family.</text>
</comment>
<dbReference type="OrthoDB" id="9803213at2"/>
<dbReference type="InterPro" id="IPR051463">
    <property type="entry name" value="Peptidase_U62_metallo"/>
</dbReference>
<dbReference type="InterPro" id="IPR036059">
    <property type="entry name" value="TldD/PmbA_sf"/>
</dbReference>
<dbReference type="PANTHER" id="PTHR30624">
    <property type="entry name" value="UNCHARACTERIZED PROTEIN TLDD AND PMBA"/>
    <property type="match status" value="1"/>
</dbReference>
<evidence type="ECO:0000256" key="2">
    <source>
        <dbReference type="ARBA" id="ARBA00022670"/>
    </source>
</evidence>
<dbReference type="RefSeq" id="WP_126581702.1">
    <property type="nucleotide sequence ID" value="NZ_BIFR01000001.1"/>
</dbReference>
<dbReference type="InterPro" id="IPR002510">
    <property type="entry name" value="Metalloprtase-TldD/E_N"/>
</dbReference>